<dbReference type="AlphaFoldDB" id="A0A2V0RIA3"/>
<comment type="caution">
    <text evidence="1">The sequence shown here is derived from an EMBL/GenBank/DDBJ whole genome shotgun (WGS) entry which is preliminary data.</text>
</comment>
<organism evidence="1">
    <name type="scientific">viral metagenome</name>
    <dbReference type="NCBI Taxonomy" id="1070528"/>
    <lineage>
        <taxon>unclassified sequences</taxon>
        <taxon>metagenomes</taxon>
        <taxon>organismal metagenomes</taxon>
    </lineage>
</organism>
<name>A0A2V0RIA3_9ZZZZ</name>
<protein>
    <submittedName>
        <fullName evidence="1">Uncharacterized protein</fullName>
    </submittedName>
</protein>
<dbReference type="EMBL" id="BDQA01000418">
    <property type="protein sequence ID" value="GBH21885.1"/>
    <property type="molecule type" value="Genomic_RNA"/>
</dbReference>
<evidence type="ECO:0000313" key="1">
    <source>
        <dbReference type="EMBL" id="GBH21885.1"/>
    </source>
</evidence>
<sequence>MERAMDEGDGFDAAEVAMTEIVKPRMPGWTYTPNLQVLENHPIFMRARNYQEDREGIEIAVTESERHDYVNEGADTQILEDVVIEPIQESAINGEMVGVIHRMAHKSPQQGIPSAWRELSKWRTKHPNNPISKVLEKVEDNLLASSHHYTMIVQPYKINYQGEECTLLARMDFGVGHGTADVLEDGAFLRLGGKEVSVGMDGYKPGVKMSFRLIGKDEDGDVFDEFMTLERLVRDNPGVFDGIGEGQFMLERGILSYEHDFSAGSILRRIDPTLPDEGNTVIDNFAWKRTEEGVRIPLKSEDILEESEQQAIHMRADKQRQVTGTRTPSFITFESMMELVKYIESPEFEQLWKYALIGNNCRDFSQELHDFIVHSKPGKHLDVDFQTKFMQSRLRALRDGPSANELTVEKLGNFMVERYKDIWNKRKRESAAHFSIEER</sequence>
<accession>A0A2V0RIA3</accession>
<reference evidence="1" key="1">
    <citation type="submission" date="2017-04" db="EMBL/GenBank/DDBJ databases">
        <title>Unveiling RNA virosphere associated with marine microorganisms.</title>
        <authorList>
            <person name="Urayama S."/>
            <person name="Takaki Y."/>
            <person name="Nishi S."/>
            <person name="Yoshida Y."/>
            <person name="Deguchi S."/>
            <person name="Takai K."/>
            <person name="Nunoura T."/>
        </authorList>
    </citation>
    <scope>NUCLEOTIDE SEQUENCE</scope>
</reference>
<proteinExistence type="predicted"/>